<evidence type="ECO:0000313" key="3">
    <source>
        <dbReference type="EMBL" id="AYV85115.1"/>
    </source>
</evidence>
<feature type="compositionally biased region" description="Low complexity" evidence="1">
    <location>
        <begin position="291"/>
        <end position="308"/>
    </location>
</feature>
<feature type="transmembrane region" description="Helical" evidence="2">
    <location>
        <begin position="223"/>
        <end position="240"/>
    </location>
</feature>
<sequence>MGTSVSTSSSDATNNIVQTAYGKCPPAGSVNIVNIDDVTFDPPDNCNPPSSFVVGQTATVDATCLLSSLQQEVAQTAQQLDSQARTGLGFSVSTSSSDTQNNLSQYTSQQCEGSSTTNYANIKDVTIEACQFRAVQDATDNQACQINQTQGIAAQVGQKIASSSTGFFGSPGGIFVMAIVAIVVLIIVIVAVYFMFKEGKKHPEVVEAAAIGGGNNAFMRNKLCVVIIIIAIIFLVVFLVKTSQMSDNNKLNESDVSRFTQSINDAYKIAGLKSNSVNGFGNFPLRPPLRSLSRSPLRSPSRSPSRSSYNVPYNDQNDITLDDFYKPLI</sequence>
<evidence type="ECO:0000256" key="1">
    <source>
        <dbReference type="SAM" id="MobiDB-lite"/>
    </source>
</evidence>
<dbReference type="EMBL" id="MK072440">
    <property type="protein sequence ID" value="AYV85115.1"/>
    <property type="molecule type" value="Genomic_DNA"/>
</dbReference>
<keyword evidence="2" id="KW-0472">Membrane</keyword>
<reference evidence="3" key="1">
    <citation type="submission" date="2018-10" db="EMBL/GenBank/DDBJ databases">
        <title>Hidden diversity of soil giant viruses.</title>
        <authorList>
            <person name="Schulz F."/>
            <person name="Alteio L."/>
            <person name="Goudeau D."/>
            <person name="Ryan E.M."/>
            <person name="Malmstrom R.R."/>
            <person name="Blanchard J."/>
            <person name="Woyke T."/>
        </authorList>
    </citation>
    <scope>NUCLEOTIDE SEQUENCE</scope>
    <source>
        <strain evidence="3">SAV1</strain>
    </source>
</reference>
<feature type="transmembrane region" description="Helical" evidence="2">
    <location>
        <begin position="174"/>
        <end position="196"/>
    </location>
</feature>
<proteinExistence type="predicted"/>
<feature type="region of interest" description="Disordered" evidence="1">
    <location>
        <begin position="291"/>
        <end position="314"/>
    </location>
</feature>
<evidence type="ECO:0000256" key="2">
    <source>
        <dbReference type="SAM" id="Phobius"/>
    </source>
</evidence>
<gene>
    <name evidence="3" type="ORF">Satyrvirus4_12</name>
</gene>
<name>A0A3G5AD17_9VIRU</name>
<keyword evidence="3" id="KW-0261">Viral envelope protein</keyword>
<organism evidence="3">
    <name type="scientific">Satyrvirus sp</name>
    <dbReference type="NCBI Taxonomy" id="2487771"/>
    <lineage>
        <taxon>Viruses</taxon>
        <taxon>Varidnaviria</taxon>
        <taxon>Bamfordvirae</taxon>
        <taxon>Nucleocytoviricota</taxon>
        <taxon>Megaviricetes</taxon>
        <taxon>Imitervirales</taxon>
        <taxon>Mimiviridae</taxon>
        <taxon>Megamimivirinae</taxon>
    </lineage>
</organism>
<dbReference type="GO" id="GO:0019031">
    <property type="term" value="C:viral envelope"/>
    <property type="evidence" value="ECO:0007669"/>
    <property type="project" value="UniProtKB-KW"/>
</dbReference>
<keyword evidence="3" id="KW-0946">Virion</keyword>
<protein>
    <submittedName>
        <fullName evidence="3">IMV envelope protein</fullName>
    </submittedName>
</protein>
<keyword evidence="2" id="KW-1133">Transmembrane helix</keyword>
<accession>A0A3G5AD17</accession>
<keyword evidence="2" id="KW-0812">Transmembrane</keyword>